<name>A0A2P2NMH0_RHIMU</name>
<organism evidence="2">
    <name type="scientific">Rhizophora mucronata</name>
    <name type="common">Asiatic mangrove</name>
    <dbReference type="NCBI Taxonomy" id="61149"/>
    <lineage>
        <taxon>Eukaryota</taxon>
        <taxon>Viridiplantae</taxon>
        <taxon>Streptophyta</taxon>
        <taxon>Embryophyta</taxon>
        <taxon>Tracheophyta</taxon>
        <taxon>Spermatophyta</taxon>
        <taxon>Magnoliopsida</taxon>
        <taxon>eudicotyledons</taxon>
        <taxon>Gunneridae</taxon>
        <taxon>Pentapetalae</taxon>
        <taxon>rosids</taxon>
        <taxon>fabids</taxon>
        <taxon>Malpighiales</taxon>
        <taxon>Rhizophoraceae</taxon>
        <taxon>Rhizophora</taxon>
    </lineage>
</organism>
<dbReference type="PANTHER" id="PTHR44411">
    <property type="entry name" value="THO COMPLEX SUBUNIT 6 HOMOLOG"/>
    <property type="match status" value="1"/>
</dbReference>
<evidence type="ECO:0000256" key="1">
    <source>
        <dbReference type="ARBA" id="ARBA00022574"/>
    </source>
</evidence>
<dbReference type="InterPro" id="IPR015943">
    <property type="entry name" value="WD40/YVTN_repeat-like_dom_sf"/>
</dbReference>
<sequence>MCGDATAWDEDAYRESILKERELQSLTVFRTAWAPSPDPGPNNIVVAASDGSIASYSISTCISKLLAGFSNNRAQQIEPNGFLRGHNGPSYDVKFYGNDEDALLLSCGDDGCIRGWKWKEVSQSDTPISLQGDHIKPVLNLLNPQHKGPWGALSPIPEINAISVDFQV</sequence>
<keyword evidence="1" id="KW-0853">WD repeat</keyword>
<proteinExistence type="predicted"/>
<dbReference type="InterPro" id="IPR036322">
    <property type="entry name" value="WD40_repeat_dom_sf"/>
</dbReference>
<accession>A0A2P2NMH0</accession>
<dbReference type="EMBL" id="GGEC01063136">
    <property type="protein sequence ID" value="MBX43620.1"/>
    <property type="molecule type" value="Transcribed_RNA"/>
</dbReference>
<evidence type="ECO:0000313" key="2">
    <source>
        <dbReference type="EMBL" id="MBX43620.1"/>
    </source>
</evidence>
<dbReference type="Gene3D" id="2.130.10.10">
    <property type="entry name" value="YVTN repeat-like/Quinoprotein amine dehydrogenase"/>
    <property type="match status" value="1"/>
</dbReference>
<dbReference type="AlphaFoldDB" id="A0A2P2NMH0"/>
<dbReference type="PANTHER" id="PTHR44411:SF1">
    <property type="entry name" value="THO COMPLEX SUBUNIT 6 HOMOLOG"/>
    <property type="match status" value="1"/>
</dbReference>
<protein>
    <submittedName>
        <fullName evidence="2">Uncharacterized protein MANES_03G036200</fullName>
    </submittedName>
</protein>
<reference evidence="2" key="1">
    <citation type="submission" date="2018-02" db="EMBL/GenBank/DDBJ databases">
        <title>Rhizophora mucronata_Transcriptome.</title>
        <authorList>
            <person name="Meera S.P."/>
            <person name="Sreeshan A."/>
            <person name="Augustine A."/>
        </authorList>
    </citation>
    <scope>NUCLEOTIDE SEQUENCE</scope>
    <source>
        <tissue evidence="2">Leaf</tissue>
    </source>
</reference>
<dbReference type="GO" id="GO:0000347">
    <property type="term" value="C:THO complex"/>
    <property type="evidence" value="ECO:0007669"/>
    <property type="project" value="TreeGrafter"/>
</dbReference>
<dbReference type="SUPFAM" id="SSF50978">
    <property type="entry name" value="WD40 repeat-like"/>
    <property type="match status" value="1"/>
</dbReference>
<dbReference type="GO" id="GO:0006406">
    <property type="term" value="P:mRNA export from nucleus"/>
    <property type="evidence" value="ECO:0007669"/>
    <property type="project" value="TreeGrafter"/>
</dbReference>
<dbReference type="InterPro" id="IPR042626">
    <property type="entry name" value="THOC6"/>
</dbReference>
<dbReference type="GO" id="GO:0000346">
    <property type="term" value="C:transcription export complex"/>
    <property type="evidence" value="ECO:0007669"/>
    <property type="project" value="TreeGrafter"/>
</dbReference>